<reference evidence="1 2" key="1">
    <citation type="submission" date="2014-11" db="EMBL/GenBank/DDBJ databases">
        <title>Comparative genomics of Methylobacterium species.</title>
        <authorList>
            <person name="Chaudhry V."/>
            <person name="Patil P.B."/>
        </authorList>
    </citation>
    <scope>NUCLEOTIDE SEQUENCE [LARGE SCALE GENOMIC DNA]</scope>
    <source>
        <strain evidence="1 2">SE3.6</strain>
    </source>
</reference>
<name>A0ABR5HEP6_9HYPH</name>
<gene>
    <name evidence="1" type="ORF">QR79_09650</name>
</gene>
<dbReference type="RefSeq" id="WP_048428188.1">
    <property type="nucleotide sequence ID" value="NZ_JTHF01000116.1"/>
</dbReference>
<sequence>MTGLNLISEKAASGLWCPWARVAAPDEGPTFNRLDAGRERGQQVDAVKVPRMACCLGSNCAAWRWQDTGEGESVIEAIKRRREETGDGLSAAKAFVERTPGYRRNPAATLGFCGVAGAP</sequence>
<evidence type="ECO:0000313" key="2">
    <source>
        <dbReference type="Proteomes" id="UP000036471"/>
    </source>
</evidence>
<evidence type="ECO:0000313" key="1">
    <source>
        <dbReference type="EMBL" id="KMO25036.1"/>
    </source>
</evidence>
<accession>A0ABR5HEP6</accession>
<keyword evidence="2" id="KW-1185">Reference proteome</keyword>
<protein>
    <submittedName>
        <fullName evidence="1">Uncharacterized protein</fullName>
    </submittedName>
</protein>
<organism evidence="1 2">
    <name type="scientific">Methylobacterium indicum</name>
    <dbReference type="NCBI Taxonomy" id="1775910"/>
    <lineage>
        <taxon>Bacteria</taxon>
        <taxon>Pseudomonadati</taxon>
        <taxon>Pseudomonadota</taxon>
        <taxon>Alphaproteobacteria</taxon>
        <taxon>Hyphomicrobiales</taxon>
        <taxon>Methylobacteriaceae</taxon>
        <taxon>Methylobacterium</taxon>
    </lineage>
</organism>
<dbReference type="EMBL" id="JTHG01000066">
    <property type="protein sequence ID" value="KMO25036.1"/>
    <property type="molecule type" value="Genomic_DNA"/>
</dbReference>
<comment type="caution">
    <text evidence="1">The sequence shown here is derived from an EMBL/GenBank/DDBJ whole genome shotgun (WGS) entry which is preliminary data.</text>
</comment>
<proteinExistence type="predicted"/>
<dbReference type="Proteomes" id="UP000036471">
    <property type="component" value="Unassembled WGS sequence"/>
</dbReference>